<gene>
    <name evidence="1" type="ORF">DSO57_1006126</name>
</gene>
<proteinExistence type="predicted"/>
<keyword evidence="2" id="KW-1185">Reference proteome</keyword>
<dbReference type="Proteomes" id="UP001165960">
    <property type="component" value="Unassembled WGS sequence"/>
</dbReference>
<organism evidence="1 2">
    <name type="scientific">Entomophthora muscae</name>
    <dbReference type="NCBI Taxonomy" id="34485"/>
    <lineage>
        <taxon>Eukaryota</taxon>
        <taxon>Fungi</taxon>
        <taxon>Fungi incertae sedis</taxon>
        <taxon>Zoopagomycota</taxon>
        <taxon>Entomophthoromycotina</taxon>
        <taxon>Entomophthoromycetes</taxon>
        <taxon>Entomophthorales</taxon>
        <taxon>Entomophthoraceae</taxon>
        <taxon>Entomophthora</taxon>
    </lineage>
</organism>
<protein>
    <submittedName>
        <fullName evidence="1">Uncharacterized protein</fullName>
    </submittedName>
</protein>
<reference evidence="1" key="1">
    <citation type="submission" date="2022-04" db="EMBL/GenBank/DDBJ databases">
        <title>Genome of the entomopathogenic fungus Entomophthora muscae.</title>
        <authorList>
            <person name="Elya C."/>
            <person name="Lovett B.R."/>
            <person name="Lee E."/>
            <person name="Macias A.M."/>
            <person name="Hajek A.E."/>
            <person name="De Bivort B.L."/>
            <person name="Kasson M.T."/>
            <person name="De Fine Licht H.H."/>
            <person name="Stajich J.E."/>
        </authorList>
    </citation>
    <scope>NUCLEOTIDE SEQUENCE</scope>
    <source>
        <strain evidence="1">Berkeley</strain>
    </source>
</reference>
<accession>A0ACC2UH64</accession>
<comment type="caution">
    <text evidence="1">The sequence shown here is derived from an EMBL/GenBank/DDBJ whole genome shotgun (WGS) entry which is preliminary data.</text>
</comment>
<evidence type="ECO:0000313" key="1">
    <source>
        <dbReference type="EMBL" id="KAJ9086242.1"/>
    </source>
</evidence>
<name>A0ACC2UH64_9FUNG</name>
<sequence>MGGDRLEGFGGPWRYLASMRAFHGRPYPDIKADGAGAKVGAHHVSSKLVRTLRRGETLSRGVKRRSTGESHTR</sequence>
<evidence type="ECO:0000313" key="2">
    <source>
        <dbReference type="Proteomes" id="UP001165960"/>
    </source>
</evidence>
<dbReference type="EMBL" id="QTSX02000727">
    <property type="protein sequence ID" value="KAJ9086242.1"/>
    <property type="molecule type" value="Genomic_DNA"/>
</dbReference>